<dbReference type="EMBL" id="HBER01030211">
    <property type="protein sequence ID" value="CAD8539876.1"/>
    <property type="molecule type" value="Transcribed_RNA"/>
</dbReference>
<feature type="domain" description="K Homology" evidence="2">
    <location>
        <begin position="84"/>
        <end position="153"/>
    </location>
</feature>
<dbReference type="SUPFAM" id="SSF54791">
    <property type="entry name" value="Eukaryotic type KH-domain (KH-domain type I)"/>
    <property type="match status" value="1"/>
</dbReference>
<dbReference type="GO" id="GO:0003723">
    <property type="term" value="F:RNA binding"/>
    <property type="evidence" value="ECO:0007669"/>
    <property type="project" value="UniProtKB-UniRule"/>
</dbReference>
<keyword evidence="1" id="KW-0694">RNA-binding</keyword>
<dbReference type="InterPro" id="IPR004088">
    <property type="entry name" value="KH_dom_type_1"/>
</dbReference>
<protein>
    <recommendedName>
        <fullName evidence="2">K Homology domain-containing protein</fullName>
    </recommendedName>
</protein>
<dbReference type="Gene3D" id="3.30.1370.10">
    <property type="entry name" value="K Homology domain, type 1"/>
    <property type="match status" value="1"/>
</dbReference>
<evidence type="ECO:0000259" key="2">
    <source>
        <dbReference type="SMART" id="SM00322"/>
    </source>
</evidence>
<dbReference type="AlphaFoldDB" id="A0A7S0NXM0"/>
<name>A0A7S0NXM0_9EUKA</name>
<dbReference type="InterPro" id="IPR004087">
    <property type="entry name" value="KH_dom"/>
</dbReference>
<evidence type="ECO:0000313" key="3">
    <source>
        <dbReference type="EMBL" id="CAD8539876.1"/>
    </source>
</evidence>
<organism evidence="3">
    <name type="scientific">Calcidiscus leptoporus</name>
    <dbReference type="NCBI Taxonomy" id="127549"/>
    <lineage>
        <taxon>Eukaryota</taxon>
        <taxon>Haptista</taxon>
        <taxon>Haptophyta</taxon>
        <taxon>Prymnesiophyceae</taxon>
        <taxon>Coccolithales</taxon>
        <taxon>Calcidiscaceae</taxon>
        <taxon>Calcidiscus</taxon>
    </lineage>
</organism>
<gene>
    <name evidence="3" type="ORF">CLEP1334_LOCUS15159</name>
</gene>
<dbReference type="SMART" id="SM00322">
    <property type="entry name" value="KH"/>
    <property type="match status" value="1"/>
</dbReference>
<accession>A0A7S0NXM0</accession>
<reference evidence="3" key="1">
    <citation type="submission" date="2021-01" db="EMBL/GenBank/DDBJ databases">
        <authorList>
            <person name="Corre E."/>
            <person name="Pelletier E."/>
            <person name="Niang G."/>
            <person name="Scheremetjew M."/>
            <person name="Finn R."/>
            <person name="Kale V."/>
            <person name="Holt S."/>
            <person name="Cochrane G."/>
            <person name="Meng A."/>
            <person name="Brown T."/>
            <person name="Cohen L."/>
        </authorList>
    </citation>
    <scope>NUCLEOTIDE SEQUENCE</scope>
    <source>
        <strain evidence="3">RCC1130</strain>
    </source>
</reference>
<dbReference type="PROSITE" id="PS50084">
    <property type="entry name" value="KH_TYPE_1"/>
    <property type="match status" value="1"/>
</dbReference>
<proteinExistence type="predicted"/>
<dbReference type="Pfam" id="PF00013">
    <property type="entry name" value="KH_1"/>
    <property type="match status" value="1"/>
</dbReference>
<dbReference type="InterPro" id="IPR036612">
    <property type="entry name" value="KH_dom_type_1_sf"/>
</dbReference>
<sequence>MPFFAVAARLAYRLHQLKLCRAVSKWCSCVLAIQGGATCVLRRLTRDFVVGGRMLIIKPPLDAQQRCIATMCERLATLRENPSAEVTLKLLVRSSDAGVVIGKGGNGFKELRALGVALEMDREDVTPGERLLTVTGGALAVSAAVNTVIAKLSARSGTTSAAAVDTVVAKLSALSGTTSSHDFQMLSGEGIEDSMLPADIPILESEVVDFETFE</sequence>
<evidence type="ECO:0000256" key="1">
    <source>
        <dbReference type="PROSITE-ProRule" id="PRU00117"/>
    </source>
</evidence>